<dbReference type="EMBL" id="BTGD01000001">
    <property type="protein sequence ID" value="GMM53823.1"/>
    <property type="molecule type" value="Genomic_DNA"/>
</dbReference>
<comment type="catalytic activity">
    <reaction evidence="7">
        <text>D-sedoheptulose 7-phosphate + D-glyceraldehyde 3-phosphate = D-erythrose 4-phosphate + beta-D-fructose 6-phosphate</text>
        <dbReference type="Rhea" id="RHEA:17053"/>
        <dbReference type="ChEBI" id="CHEBI:16897"/>
        <dbReference type="ChEBI" id="CHEBI:57483"/>
        <dbReference type="ChEBI" id="CHEBI:57634"/>
        <dbReference type="ChEBI" id="CHEBI:59776"/>
        <dbReference type="EC" id="2.2.1.2"/>
    </reaction>
</comment>
<comment type="caution">
    <text evidence="8">The sequence shown here is derived from an EMBL/GenBank/DDBJ whole genome shotgun (WGS) entry which is preliminary data.</text>
</comment>
<protein>
    <recommendedName>
        <fullName evidence="3 7">Transaldolase</fullName>
        <ecNumber evidence="3 7">2.2.1.2</ecNumber>
    </recommendedName>
</protein>
<evidence type="ECO:0000256" key="6">
    <source>
        <dbReference type="ARBA" id="ARBA00023270"/>
    </source>
</evidence>
<sequence>MSSSSCLEQLKNFGTVVAIDSCDFDAISKHNVPECTTNPSLVLSAIKESKNKELLDKAVQYGRMMGGFQQEKIEIAQDALFVEVGCKILEHITGRISTEVDARLSFDKKKTIKRALRIIKLYEEHGFQKERILIKIASTWEGIQAAQELEKLYGIHCNLTLVFSMVQAVACGEAGVTLVSPFLGRITDFYEEKENSFSGTIDPGIQLVKDVYNYFKASGYKTSVLGTCFRRDDQIMAIAGIDNITLPPDQLKIWETTYDHIERKLDAISQINLRHERYSYISDEAKFRFDMLKDEMATQKLAEGLRKFCLDNDAIQEIVERRFKPFQ</sequence>
<evidence type="ECO:0000256" key="1">
    <source>
        <dbReference type="ARBA" id="ARBA00004857"/>
    </source>
</evidence>
<comment type="function">
    <text evidence="7">Catalyzes the rate-limiting step of the non-oxidative phase in the pentose phosphate pathway. Catalyzes the reversible conversion of sedheptulose-7-phosphate and D-glyceraldehyde 3-phosphate into erythrose-4-phosphate and beta-D-fructose 6-phosphate.</text>
</comment>
<dbReference type="InterPro" id="IPR001585">
    <property type="entry name" value="TAL/FSA"/>
</dbReference>
<organism evidence="8 9">
    <name type="scientific">Maudiozyma humilis</name>
    <name type="common">Sour dough yeast</name>
    <name type="synonym">Kazachstania humilis</name>
    <dbReference type="NCBI Taxonomy" id="51915"/>
    <lineage>
        <taxon>Eukaryota</taxon>
        <taxon>Fungi</taxon>
        <taxon>Dikarya</taxon>
        <taxon>Ascomycota</taxon>
        <taxon>Saccharomycotina</taxon>
        <taxon>Saccharomycetes</taxon>
        <taxon>Saccharomycetales</taxon>
        <taxon>Saccharomycetaceae</taxon>
        <taxon>Maudiozyma</taxon>
    </lineage>
</organism>
<evidence type="ECO:0000256" key="7">
    <source>
        <dbReference type="RuleBase" id="RU000501"/>
    </source>
</evidence>
<dbReference type="Gene3D" id="3.20.20.70">
    <property type="entry name" value="Aldolase class I"/>
    <property type="match status" value="1"/>
</dbReference>
<keyword evidence="5 7" id="KW-0570">Pentose shunt</keyword>
<keyword evidence="4 7" id="KW-0808">Transferase</keyword>
<dbReference type="InterPro" id="IPR018225">
    <property type="entry name" value="Transaldolase_AS"/>
</dbReference>
<dbReference type="AlphaFoldDB" id="A0AAV5RQX5"/>
<dbReference type="SUPFAM" id="SSF51569">
    <property type="entry name" value="Aldolase"/>
    <property type="match status" value="1"/>
</dbReference>
<comment type="similarity">
    <text evidence="2">Belongs to the transaldolase family. Type 1 subfamily.</text>
</comment>
<keyword evidence="6" id="KW-0704">Schiff base</keyword>
<comment type="pathway">
    <text evidence="1 7">Carbohydrate degradation; pentose phosphate pathway; D-glyceraldehyde 3-phosphate and beta-D-fructose 6-phosphate from D-ribose 5-phosphate and D-xylulose 5-phosphate (non-oxidative stage): step 2/3.</text>
</comment>
<evidence type="ECO:0000256" key="4">
    <source>
        <dbReference type="ARBA" id="ARBA00022679"/>
    </source>
</evidence>
<reference evidence="8 9" key="1">
    <citation type="journal article" date="2023" name="Elife">
        <title>Identification of key yeast species and microbe-microbe interactions impacting larval growth of Drosophila in the wild.</title>
        <authorList>
            <person name="Mure A."/>
            <person name="Sugiura Y."/>
            <person name="Maeda R."/>
            <person name="Honda K."/>
            <person name="Sakurai N."/>
            <person name="Takahashi Y."/>
            <person name="Watada M."/>
            <person name="Katoh T."/>
            <person name="Gotoh A."/>
            <person name="Gotoh Y."/>
            <person name="Taniguchi I."/>
            <person name="Nakamura K."/>
            <person name="Hayashi T."/>
            <person name="Katayama T."/>
            <person name="Uemura T."/>
            <person name="Hattori Y."/>
        </authorList>
    </citation>
    <scope>NUCLEOTIDE SEQUENCE [LARGE SCALE GENOMIC DNA]</scope>
    <source>
        <strain evidence="8 9">KH-74</strain>
    </source>
</reference>
<dbReference type="GO" id="GO:0005975">
    <property type="term" value="P:carbohydrate metabolic process"/>
    <property type="evidence" value="ECO:0007669"/>
    <property type="project" value="InterPro"/>
</dbReference>
<name>A0AAV5RQX5_MAUHU</name>
<dbReference type="PANTHER" id="PTHR10683">
    <property type="entry name" value="TRANSALDOLASE"/>
    <property type="match status" value="1"/>
</dbReference>
<dbReference type="EC" id="2.2.1.2" evidence="3 7"/>
<dbReference type="CDD" id="cd00957">
    <property type="entry name" value="Transaldolase_TalAB"/>
    <property type="match status" value="1"/>
</dbReference>
<dbReference type="Pfam" id="PF00923">
    <property type="entry name" value="TAL_FSA"/>
    <property type="match status" value="1"/>
</dbReference>
<evidence type="ECO:0000313" key="8">
    <source>
        <dbReference type="EMBL" id="GMM53823.1"/>
    </source>
</evidence>
<evidence type="ECO:0000256" key="3">
    <source>
        <dbReference type="ARBA" id="ARBA00013151"/>
    </source>
</evidence>
<dbReference type="Proteomes" id="UP001377567">
    <property type="component" value="Unassembled WGS sequence"/>
</dbReference>
<dbReference type="GO" id="GO:0009052">
    <property type="term" value="P:pentose-phosphate shunt, non-oxidative branch"/>
    <property type="evidence" value="ECO:0007669"/>
    <property type="project" value="TreeGrafter"/>
</dbReference>
<accession>A0AAV5RQX5</accession>
<dbReference type="GO" id="GO:0005737">
    <property type="term" value="C:cytoplasm"/>
    <property type="evidence" value="ECO:0007669"/>
    <property type="project" value="InterPro"/>
</dbReference>
<evidence type="ECO:0000313" key="9">
    <source>
        <dbReference type="Proteomes" id="UP001377567"/>
    </source>
</evidence>
<dbReference type="PANTHER" id="PTHR10683:SF18">
    <property type="entry name" value="TRANSALDOLASE"/>
    <property type="match status" value="1"/>
</dbReference>
<gene>
    <name evidence="8" type="ORF">DAKH74_004390</name>
</gene>
<proteinExistence type="inferred from homology"/>
<keyword evidence="9" id="KW-1185">Reference proteome</keyword>
<dbReference type="GO" id="GO:0004801">
    <property type="term" value="F:transaldolase activity"/>
    <property type="evidence" value="ECO:0007669"/>
    <property type="project" value="UniProtKB-EC"/>
</dbReference>
<dbReference type="PROSITE" id="PS00958">
    <property type="entry name" value="TRANSALDOLASE_2"/>
    <property type="match status" value="1"/>
</dbReference>
<dbReference type="InterPro" id="IPR004730">
    <property type="entry name" value="Transaldolase_1"/>
</dbReference>
<evidence type="ECO:0000256" key="2">
    <source>
        <dbReference type="ARBA" id="ARBA00008012"/>
    </source>
</evidence>
<evidence type="ECO:0000256" key="5">
    <source>
        <dbReference type="ARBA" id="ARBA00023126"/>
    </source>
</evidence>
<dbReference type="InterPro" id="IPR013785">
    <property type="entry name" value="Aldolase_TIM"/>
</dbReference>